<sequence length="1023" mass="114527">MPALPSLRDRLRPLQTRFRGILTSKVGSRTDLESHRGDQIQTRASTEAESLPPTPAAPSLSPSSDATHPTKPITPTKLTQVVDSDARSITPTSDFPQGKSLKPPGAELPALPDTLSLPTPFDWNIELDRPNSDVPNDGIIDTTAATSTPLRPPEEEGVSTNRPALSTLTLIPVRSRDVAKVPQPIVVRRSKTSVVIPLVKTCLVTLGEILNDLNLPGASACKLIVKAVDNYEEMQSNINALNSLRMHCDHITSVITKALNDKKGSALSHQLKAALKRFDNRLEELVAPCEGEQTKDIFIRILMSGKDAARITEIFDDVGRLMAAFVLEITLTGHITLDKAMRSLENRVLAASIMSLPRVGAAYDDYRTLNQKRTVCLTGTRTALLEAIGHWAVARDEKPIYLLTGHAGYGKSTIVRTVSERLDNLHILGASFFFSRDDNQSKSTSHFFSTLAYQLCVFSEAFAQAIGNALKSLKTLDAVEKSPASQLMHLIVGPLKRFSMISPNIVIVVDALDECEDFESSEGESWGRDIWDGLATLVEELPFVRVFLTSRPHQHLSTLVANNPRLYINNTSVEASDPDIKRYLKCKLIKEAPHPLGRYHVSESQISHLARMAAGLFIIAATAVRFIMDPRAISPSERIKALIEGSMSGPTSPNKLVDRMYETVLKQSLALENSSEREQFQFQAIIGTIIHFNTQLRLVELAEFLGLELIVLRDVIDKLQAIITLTNDKPQFHKSFVDYITDRARSGDQHIPRSVVEAVIAFNCFRTLGALSRPNNSPQSLQQQWIIYATRHLPSHCSAADSAVLRRLSRDACLQHPGFWTDVATCLILRSLPYFSEDHLWNIQKSMEANSEYTEEAKAIMNIRNHQRHEILSEATLRRLMSSQALDLDYHYDIYSYYTLQYMKTLLHYLSNGQTWQTHWILPYPHFWKRFKGLPKAQIIHSFFGEDADDEWNSVSRMINGTFEPTKEAWSTLREKLMQSMPETEKVSTVEALEWTSINSKNEYSEFGGTVKLKLKGREQSSA</sequence>
<organism evidence="4 5">
    <name type="scientific">Pleurotus ostreatus</name>
    <name type="common">Oyster mushroom</name>
    <name type="synonym">White-rot fungus</name>
    <dbReference type="NCBI Taxonomy" id="5322"/>
    <lineage>
        <taxon>Eukaryota</taxon>
        <taxon>Fungi</taxon>
        <taxon>Dikarya</taxon>
        <taxon>Basidiomycota</taxon>
        <taxon>Agaricomycotina</taxon>
        <taxon>Agaricomycetes</taxon>
        <taxon>Agaricomycetidae</taxon>
        <taxon>Agaricales</taxon>
        <taxon>Pleurotineae</taxon>
        <taxon>Pleurotaceae</taxon>
        <taxon>Pleurotus</taxon>
    </lineage>
</organism>
<evidence type="ECO:0000313" key="5">
    <source>
        <dbReference type="Proteomes" id="UP000623687"/>
    </source>
</evidence>
<evidence type="ECO:0000256" key="2">
    <source>
        <dbReference type="SAM" id="MobiDB-lite"/>
    </source>
</evidence>
<dbReference type="Proteomes" id="UP000623687">
    <property type="component" value="Unassembled WGS sequence"/>
</dbReference>
<evidence type="ECO:0000256" key="1">
    <source>
        <dbReference type="ARBA" id="ARBA00022737"/>
    </source>
</evidence>
<gene>
    <name evidence="4" type="ORF">PC9H_008313</name>
</gene>
<dbReference type="RefSeq" id="XP_036629255.1">
    <property type="nucleotide sequence ID" value="XM_036777827.1"/>
</dbReference>
<dbReference type="InterPro" id="IPR059179">
    <property type="entry name" value="MLKL-like_MCAfunc"/>
</dbReference>
<protein>
    <recommendedName>
        <fullName evidence="3">Nephrocystin 3-like N-terminal domain-containing protein</fullName>
    </recommendedName>
</protein>
<keyword evidence="1" id="KW-0677">Repeat</keyword>
<dbReference type="CDD" id="cd21037">
    <property type="entry name" value="MLKL_NTD"/>
    <property type="match status" value="1"/>
</dbReference>
<feature type="region of interest" description="Disordered" evidence="2">
    <location>
        <begin position="1"/>
        <end position="115"/>
    </location>
</feature>
<feature type="compositionally biased region" description="Basic and acidic residues" evidence="2">
    <location>
        <begin position="28"/>
        <end position="38"/>
    </location>
</feature>
<comment type="caution">
    <text evidence="4">The sequence shown here is derived from an EMBL/GenBank/DDBJ whole genome shotgun (WGS) entry which is preliminary data.</text>
</comment>
<evidence type="ECO:0000259" key="3">
    <source>
        <dbReference type="Pfam" id="PF24883"/>
    </source>
</evidence>
<dbReference type="AlphaFoldDB" id="A0A8H6ZSZ7"/>
<keyword evidence="5" id="KW-1185">Reference proteome</keyword>
<dbReference type="InterPro" id="IPR056884">
    <property type="entry name" value="NPHP3-like_N"/>
</dbReference>
<proteinExistence type="predicted"/>
<dbReference type="Gene3D" id="3.40.50.300">
    <property type="entry name" value="P-loop containing nucleotide triphosphate hydrolases"/>
    <property type="match status" value="1"/>
</dbReference>
<feature type="domain" description="Nephrocystin 3-like N-terminal" evidence="3">
    <location>
        <begin position="388"/>
        <end position="551"/>
    </location>
</feature>
<name>A0A8H6ZSZ7_PLEOS</name>
<evidence type="ECO:0000313" key="4">
    <source>
        <dbReference type="EMBL" id="KAF7425951.1"/>
    </source>
</evidence>
<dbReference type="SUPFAM" id="SSF52540">
    <property type="entry name" value="P-loop containing nucleoside triphosphate hydrolases"/>
    <property type="match status" value="1"/>
</dbReference>
<dbReference type="Pfam" id="PF24883">
    <property type="entry name" value="NPHP3_N"/>
    <property type="match status" value="1"/>
</dbReference>
<dbReference type="GeneID" id="59378131"/>
<dbReference type="PANTHER" id="PTHR10039">
    <property type="entry name" value="AMELOGENIN"/>
    <property type="match status" value="1"/>
</dbReference>
<dbReference type="EMBL" id="JACETU010000006">
    <property type="protein sequence ID" value="KAF7425951.1"/>
    <property type="molecule type" value="Genomic_DNA"/>
</dbReference>
<feature type="compositionally biased region" description="Low complexity" evidence="2">
    <location>
        <begin position="47"/>
        <end position="64"/>
    </location>
</feature>
<reference evidence="4" key="1">
    <citation type="submission" date="2019-07" db="EMBL/GenBank/DDBJ databases">
        <authorList>
            <person name="Palmer J.M."/>
        </authorList>
    </citation>
    <scope>NUCLEOTIDE SEQUENCE</scope>
    <source>
        <strain evidence="4">PC9</strain>
    </source>
</reference>
<accession>A0A8H6ZSZ7</accession>
<dbReference type="InterPro" id="IPR027417">
    <property type="entry name" value="P-loop_NTPase"/>
</dbReference>
<dbReference type="VEuPathDB" id="FungiDB:PC9H_008313"/>
<dbReference type="OrthoDB" id="4760524at2759"/>
<dbReference type="PANTHER" id="PTHR10039:SF17">
    <property type="entry name" value="FUNGAL STAND N-TERMINAL GOODBYE DOMAIN-CONTAINING PROTEIN-RELATED"/>
    <property type="match status" value="1"/>
</dbReference>
<feature type="compositionally biased region" description="Polar residues" evidence="2">
    <location>
        <begin position="76"/>
        <end position="95"/>
    </location>
</feature>